<dbReference type="SUPFAM" id="SSF63829">
    <property type="entry name" value="Calcium-dependent phosphotriesterase"/>
    <property type="match status" value="1"/>
</dbReference>
<evidence type="ECO:0000256" key="1">
    <source>
        <dbReference type="ARBA" id="ARBA00022801"/>
    </source>
</evidence>
<feature type="binding site" evidence="3">
    <location>
        <position position="162"/>
    </location>
    <ligand>
        <name>substrate</name>
    </ligand>
</feature>
<dbReference type="STRING" id="1166073.SAMN05192530_10758"/>
<sequence>MIHATRRHVLAGLAVGLVLSRRALAAPSGDLSAVLAPGARLRTLYSGGRWCEGLCWAPALGGLVFSDVRRNTLNVLGEDGWVQTLRDPSNNANGNALDGEGRLVTCEHRTRRVVRREPDGQLATLAERFEDRPLNSPNDVVLAPDGALWFTDPVFGIRQPDEGLMAEPEQRARRVYRIAPGGEPEAMIDTIDQPNGLAFSPDGGILYVSDAGAALNPEAGRAIHAFALASDGRPDKGRRFAEPENGATPDGLRVDAQGRVFAACTDGVQIWQPDGRRLGRIPTAGPSANLAFGGANGRQLFIAQGPHIHAIDLAAA</sequence>
<organism evidence="6 7">
    <name type="scientific">Aureimonas jatrophae</name>
    <dbReference type="NCBI Taxonomy" id="1166073"/>
    <lineage>
        <taxon>Bacteria</taxon>
        <taxon>Pseudomonadati</taxon>
        <taxon>Pseudomonadota</taxon>
        <taxon>Alphaproteobacteria</taxon>
        <taxon>Hyphomicrobiales</taxon>
        <taxon>Aurantimonadaceae</taxon>
        <taxon>Aureimonas</taxon>
    </lineage>
</organism>
<dbReference type="Proteomes" id="UP000198793">
    <property type="component" value="Unassembled WGS sequence"/>
</dbReference>
<feature type="binding site" evidence="3">
    <location>
        <position position="138"/>
    </location>
    <ligand>
        <name>substrate</name>
    </ligand>
</feature>
<feature type="chain" id="PRO_5011770573" evidence="4">
    <location>
        <begin position="26"/>
        <end position="316"/>
    </location>
</feature>
<dbReference type="InterPro" id="IPR013658">
    <property type="entry name" value="SGL"/>
</dbReference>
<keyword evidence="1" id="KW-0378">Hydrolase</keyword>
<gene>
    <name evidence="6" type="ORF">SAMN05192530_10758</name>
</gene>
<protein>
    <submittedName>
        <fullName evidence="6">Gluconolactonase</fullName>
    </submittedName>
</protein>
<feature type="binding site" evidence="3">
    <location>
        <position position="195"/>
    </location>
    <ligand>
        <name>a divalent metal cation</name>
        <dbReference type="ChEBI" id="CHEBI:60240"/>
    </ligand>
</feature>
<dbReference type="GO" id="GO:0046872">
    <property type="term" value="F:metal ion binding"/>
    <property type="evidence" value="ECO:0007669"/>
    <property type="project" value="UniProtKB-KW"/>
</dbReference>
<dbReference type="AlphaFoldDB" id="A0A1H0K2C8"/>
<accession>A0A1H0K2C8</accession>
<dbReference type="Pfam" id="PF08450">
    <property type="entry name" value="SGL"/>
    <property type="match status" value="1"/>
</dbReference>
<dbReference type="PRINTS" id="PR01790">
    <property type="entry name" value="SMP30FAMILY"/>
</dbReference>
<proteinExistence type="predicted"/>
<keyword evidence="7" id="KW-1185">Reference proteome</keyword>
<evidence type="ECO:0000313" key="6">
    <source>
        <dbReference type="EMBL" id="SDO50009.1"/>
    </source>
</evidence>
<dbReference type="GO" id="GO:0016787">
    <property type="term" value="F:hydrolase activity"/>
    <property type="evidence" value="ECO:0007669"/>
    <property type="project" value="UniProtKB-KW"/>
</dbReference>
<evidence type="ECO:0000313" key="7">
    <source>
        <dbReference type="Proteomes" id="UP000198793"/>
    </source>
</evidence>
<dbReference type="PANTHER" id="PTHR47572">
    <property type="entry name" value="LIPOPROTEIN-RELATED"/>
    <property type="match status" value="1"/>
</dbReference>
<dbReference type="InterPro" id="IPR051262">
    <property type="entry name" value="SMP-30/CGR1_Lactonase"/>
</dbReference>
<dbReference type="InterPro" id="IPR005511">
    <property type="entry name" value="SMP-30"/>
</dbReference>
<dbReference type="EMBL" id="FNIT01000007">
    <property type="protein sequence ID" value="SDO50009.1"/>
    <property type="molecule type" value="Genomic_DNA"/>
</dbReference>
<feature type="domain" description="SMP-30/Gluconolactonase/LRE-like region" evidence="5">
    <location>
        <begin position="50"/>
        <end position="303"/>
    </location>
</feature>
<evidence type="ECO:0000259" key="5">
    <source>
        <dbReference type="Pfam" id="PF08450"/>
    </source>
</evidence>
<evidence type="ECO:0000256" key="4">
    <source>
        <dbReference type="SAM" id="SignalP"/>
    </source>
</evidence>
<keyword evidence="3" id="KW-0479">Metal-binding</keyword>
<name>A0A1H0K2C8_9HYPH</name>
<keyword evidence="3" id="KW-0862">Zinc</keyword>
<reference evidence="6 7" key="1">
    <citation type="submission" date="2016-10" db="EMBL/GenBank/DDBJ databases">
        <authorList>
            <person name="de Groot N.N."/>
        </authorList>
    </citation>
    <scope>NUCLEOTIDE SEQUENCE [LARGE SCALE GENOMIC DNA]</scope>
    <source>
        <strain evidence="7">L7-484,KACC 16230,DSM 25025</strain>
    </source>
</reference>
<evidence type="ECO:0000256" key="2">
    <source>
        <dbReference type="PIRSR" id="PIRSR605511-1"/>
    </source>
</evidence>
<feature type="signal peptide" evidence="4">
    <location>
        <begin position="1"/>
        <end position="25"/>
    </location>
</feature>
<dbReference type="InterPro" id="IPR011042">
    <property type="entry name" value="6-blade_b-propeller_TolB-like"/>
</dbReference>
<dbReference type="PANTHER" id="PTHR47572:SF4">
    <property type="entry name" value="LACTONASE DRP35"/>
    <property type="match status" value="1"/>
</dbReference>
<dbReference type="Gene3D" id="2.120.10.30">
    <property type="entry name" value="TolB, C-terminal domain"/>
    <property type="match status" value="1"/>
</dbReference>
<evidence type="ECO:0000256" key="3">
    <source>
        <dbReference type="PIRSR" id="PIRSR605511-2"/>
    </source>
</evidence>
<dbReference type="RefSeq" id="WP_090674993.1">
    <property type="nucleotide sequence ID" value="NZ_FNIT01000007.1"/>
</dbReference>
<feature type="binding site" evidence="3">
    <location>
        <position position="52"/>
    </location>
    <ligand>
        <name>a divalent metal cation</name>
        <dbReference type="ChEBI" id="CHEBI:60240"/>
    </ligand>
</feature>
<feature type="binding site" evidence="3">
    <location>
        <position position="250"/>
    </location>
    <ligand>
        <name>a divalent metal cation</name>
        <dbReference type="ChEBI" id="CHEBI:60240"/>
    </ligand>
</feature>
<keyword evidence="4" id="KW-0732">Signal</keyword>
<feature type="active site" description="Proton donor/acceptor" evidence="2">
    <location>
        <position position="250"/>
    </location>
</feature>
<comment type="cofactor">
    <cofactor evidence="3">
        <name>Zn(2+)</name>
        <dbReference type="ChEBI" id="CHEBI:29105"/>
    </cofactor>
    <text evidence="3">Binds 1 divalent metal cation per subunit.</text>
</comment>
<dbReference type="OrthoDB" id="241638at2"/>